<dbReference type="Pfam" id="PF03446">
    <property type="entry name" value="NAD_binding_2"/>
    <property type="match status" value="1"/>
</dbReference>
<feature type="active site" evidence="5">
    <location>
        <position position="175"/>
    </location>
</feature>
<keyword evidence="2 6" id="KW-0101">Branched-chain amino acid catabolism</keyword>
<dbReference type="InterPro" id="IPR013328">
    <property type="entry name" value="6PGD_dom2"/>
</dbReference>
<dbReference type="Gene3D" id="3.40.50.720">
    <property type="entry name" value="NAD(P)-binding Rossmann-like Domain"/>
    <property type="match status" value="1"/>
</dbReference>
<comment type="similarity">
    <text evidence="1 6">Belongs to the HIBADH-related family.</text>
</comment>
<dbReference type="OrthoDB" id="3185659at2"/>
<dbReference type="Pfam" id="PF14833">
    <property type="entry name" value="NAD_binding_11"/>
    <property type="match status" value="1"/>
</dbReference>
<evidence type="ECO:0000313" key="10">
    <source>
        <dbReference type="Proteomes" id="UP000267900"/>
    </source>
</evidence>
<sequence length="308" mass="30763">MSSSTPLTVGFVGLGHMGGPMAANLVKAGHRVRGYDLVAESLEAAEAAGVEPAASAADAATGADVVVTMLPAGRHVLALYRDEGLLAAAAPGTLFVDCSTIDVADARAAHEAAVAAGHQALDAPVSGGVAGAEAGTLTFMAGGGEAEFARAEPLLAVMGKKTVHCGGPGAGQAAKICNNMILGISMIAVSEAFVLGESLGLSHQALFDVASTASGQCWSLTSNCPVPGPVPASPANRDYRPGFAAPLMAKDLGLAADALRASGIDSAFGIEAAKRYAEYAAGAGATEDFSGIIREIRETITERNETAS</sequence>
<evidence type="ECO:0000256" key="6">
    <source>
        <dbReference type="RuleBase" id="RU910714"/>
    </source>
</evidence>
<organism evidence="9 10">
    <name type="scientific">Streptomyces luteoverticillatus</name>
    <name type="common">Streptoverticillium luteoverticillatus</name>
    <dbReference type="NCBI Taxonomy" id="66425"/>
    <lineage>
        <taxon>Bacteria</taxon>
        <taxon>Bacillati</taxon>
        <taxon>Actinomycetota</taxon>
        <taxon>Actinomycetes</taxon>
        <taxon>Kitasatosporales</taxon>
        <taxon>Streptomycetaceae</taxon>
        <taxon>Streptomyces</taxon>
    </lineage>
</organism>
<protein>
    <recommendedName>
        <fullName evidence="6">3-hydroxyisobutyrate dehydrogenase</fullName>
        <shortName evidence="6">HIBADH</shortName>
        <ecNumber evidence="6">1.1.1.31</ecNumber>
    </recommendedName>
</protein>
<dbReference type="InterPro" id="IPR002204">
    <property type="entry name" value="3-OH-isobutyrate_DH-rel_CS"/>
</dbReference>
<feature type="domain" description="3-hydroxyisobutyrate dehydrogenase-like NAD-binding" evidence="8">
    <location>
        <begin position="169"/>
        <end position="294"/>
    </location>
</feature>
<accession>A0A3Q9FR31</accession>
<dbReference type="Gene3D" id="1.10.1040.10">
    <property type="entry name" value="N-(1-d-carboxylethyl)-l-norvaline Dehydrogenase, domain 2"/>
    <property type="match status" value="1"/>
</dbReference>
<dbReference type="GO" id="GO:0008442">
    <property type="term" value="F:3-hydroxyisobutyrate dehydrogenase activity"/>
    <property type="evidence" value="ECO:0007669"/>
    <property type="project" value="UniProtKB-EC"/>
</dbReference>
<name>A0A3Q9FR31_STRLT</name>
<dbReference type="GO" id="GO:0051287">
    <property type="term" value="F:NAD binding"/>
    <property type="evidence" value="ECO:0007669"/>
    <property type="project" value="InterPro"/>
</dbReference>
<evidence type="ECO:0000256" key="4">
    <source>
        <dbReference type="ARBA" id="ARBA00023027"/>
    </source>
</evidence>
<dbReference type="PIRSF" id="PIRSF000103">
    <property type="entry name" value="HIBADH"/>
    <property type="match status" value="1"/>
</dbReference>
<evidence type="ECO:0000313" key="9">
    <source>
        <dbReference type="EMBL" id="AZQ70156.1"/>
    </source>
</evidence>
<gene>
    <name evidence="9" type="primary">mmsB</name>
    <name evidence="9" type="ORF">EKH77_02045</name>
</gene>
<reference evidence="9 10" key="1">
    <citation type="submission" date="2018-12" db="EMBL/GenBank/DDBJ databases">
        <title>The whole draft genome of Streptomyce luteoverticillatus CGMCC 15060.</title>
        <authorList>
            <person name="Feng Z."/>
            <person name="Chen G."/>
            <person name="Zhang J."/>
            <person name="Zhu H."/>
            <person name="Yu X."/>
            <person name="Zhang W."/>
            <person name="Zhang X."/>
        </authorList>
    </citation>
    <scope>NUCLEOTIDE SEQUENCE [LARGE SCALE GENOMIC DNA]</scope>
    <source>
        <strain evidence="9 10">CGMCC 15060</strain>
    </source>
</reference>
<dbReference type="SUPFAM" id="SSF51735">
    <property type="entry name" value="NAD(P)-binding Rossmann-fold domains"/>
    <property type="match status" value="1"/>
</dbReference>
<dbReference type="Proteomes" id="UP000267900">
    <property type="component" value="Chromosome"/>
</dbReference>
<evidence type="ECO:0000256" key="2">
    <source>
        <dbReference type="ARBA" id="ARBA00022456"/>
    </source>
</evidence>
<dbReference type="InterPro" id="IPR015815">
    <property type="entry name" value="HIBADH-related"/>
</dbReference>
<dbReference type="EMBL" id="CP034587">
    <property type="protein sequence ID" value="AZQ70156.1"/>
    <property type="molecule type" value="Genomic_DNA"/>
</dbReference>
<dbReference type="EC" id="1.1.1.31" evidence="6"/>
<feature type="domain" description="6-phosphogluconate dehydrogenase NADP-binding" evidence="7">
    <location>
        <begin position="8"/>
        <end position="166"/>
    </location>
</feature>
<proteinExistence type="inferred from homology"/>
<comment type="catalytic activity">
    <reaction evidence="6">
        <text>3-hydroxy-2-methylpropanoate + NAD(+) = 2-methyl-3-oxopropanoate + NADH + H(+)</text>
        <dbReference type="Rhea" id="RHEA:17681"/>
        <dbReference type="ChEBI" id="CHEBI:11805"/>
        <dbReference type="ChEBI" id="CHEBI:15378"/>
        <dbReference type="ChEBI" id="CHEBI:57540"/>
        <dbReference type="ChEBI" id="CHEBI:57700"/>
        <dbReference type="ChEBI" id="CHEBI:57945"/>
        <dbReference type="EC" id="1.1.1.31"/>
    </reaction>
</comment>
<dbReference type="InterPro" id="IPR029154">
    <property type="entry name" value="HIBADH-like_NADP-bd"/>
</dbReference>
<keyword evidence="3 6" id="KW-0560">Oxidoreductase</keyword>
<keyword evidence="10" id="KW-1185">Reference proteome</keyword>
<dbReference type="GO" id="GO:0006574">
    <property type="term" value="P:L-valine catabolic process"/>
    <property type="evidence" value="ECO:0007669"/>
    <property type="project" value="UniProtKB-UniPathway"/>
</dbReference>
<comment type="pathway">
    <text evidence="6">Amino-acid degradation; L-valine degradation.</text>
</comment>
<dbReference type="PANTHER" id="PTHR22981">
    <property type="entry name" value="3-HYDROXYISOBUTYRATE DEHYDROGENASE-RELATED"/>
    <property type="match status" value="1"/>
</dbReference>
<dbReference type="NCBIfam" id="TIGR01692">
    <property type="entry name" value="HIBADH"/>
    <property type="match status" value="1"/>
</dbReference>
<dbReference type="PROSITE" id="PS00895">
    <property type="entry name" value="3_HYDROXYISOBUT_DH"/>
    <property type="match status" value="1"/>
</dbReference>
<evidence type="ECO:0000259" key="8">
    <source>
        <dbReference type="Pfam" id="PF14833"/>
    </source>
</evidence>
<dbReference type="PANTHER" id="PTHR22981:SF7">
    <property type="entry name" value="3-HYDROXYISOBUTYRATE DEHYDROGENASE, MITOCHONDRIAL"/>
    <property type="match status" value="1"/>
</dbReference>
<dbReference type="InterPro" id="IPR006115">
    <property type="entry name" value="6PGDH_NADP-bd"/>
</dbReference>
<evidence type="ECO:0000256" key="5">
    <source>
        <dbReference type="PIRSR" id="PIRSR000103-1"/>
    </source>
</evidence>
<dbReference type="RefSeq" id="WP_126912721.1">
    <property type="nucleotide sequence ID" value="NZ_CP034587.1"/>
</dbReference>
<dbReference type="UniPathway" id="UPA00362"/>
<evidence type="ECO:0000259" key="7">
    <source>
        <dbReference type="Pfam" id="PF03446"/>
    </source>
</evidence>
<dbReference type="FunFam" id="1.10.1040.10:FF:000006">
    <property type="entry name" value="3-hydroxyisobutyrate dehydrogenase"/>
    <property type="match status" value="1"/>
</dbReference>
<dbReference type="SUPFAM" id="SSF48179">
    <property type="entry name" value="6-phosphogluconate dehydrogenase C-terminal domain-like"/>
    <property type="match status" value="1"/>
</dbReference>
<keyword evidence="4 6" id="KW-0520">NAD</keyword>
<evidence type="ECO:0000256" key="3">
    <source>
        <dbReference type="ARBA" id="ARBA00023002"/>
    </source>
</evidence>
<dbReference type="InterPro" id="IPR008927">
    <property type="entry name" value="6-PGluconate_DH-like_C_sf"/>
</dbReference>
<dbReference type="GO" id="GO:0050661">
    <property type="term" value="F:NADP binding"/>
    <property type="evidence" value="ECO:0007669"/>
    <property type="project" value="InterPro"/>
</dbReference>
<evidence type="ECO:0000256" key="1">
    <source>
        <dbReference type="ARBA" id="ARBA00009080"/>
    </source>
</evidence>
<dbReference type="InterPro" id="IPR036291">
    <property type="entry name" value="NAD(P)-bd_dom_sf"/>
</dbReference>
<dbReference type="AlphaFoldDB" id="A0A3Q9FR31"/>
<dbReference type="InterPro" id="IPR011548">
    <property type="entry name" value="HIBADH"/>
</dbReference>